<evidence type="ECO:0000256" key="2">
    <source>
        <dbReference type="ARBA" id="ARBA00022500"/>
    </source>
</evidence>
<dbReference type="EMBL" id="LRCR01000001">
    <property type="protein sequence ID" value="KUQ86392.1"/>
    <property type="molecule type" value="Genomic_DNA"/>
</dbReference>
<dbReference type="PRINTS" id="PR00260">
    <property type="entry name" value="CHEMTRNSDUCR"/>
</dbReference>
<keyword evidence="6" id="KW-0812">Transmembrane</keyword>
<reference evidence="11" key="1">
    <citation type="submission" date="2016-01" db="EMBL/GenBank/DDBJ databases">
        <title>WGS of SAMN04407783.</title>
        <authorList>
            <person name="Adams M."/>
            <person name="Sutton G."/>
            <person name="Nelson K."/>
            <person name="Thaden J."/>
            <person name="Fowler V."/>
            <person name="Mccorrison J."/>
            <person name="Sanka R."/>
            <person name="Brinkac L."/>
            <person name="Nierman W."/>
        </authorList>
    </citation>
    <scope>NUCLEOTIDE SEQUENCE [LARGE SCALE GENOMIC DNA]</scope>
    <source>
        <strain evidence="11">GN04363</strain>
    </source>
</reference>
<dbReference type="CDD" id="cd11386">
    <property type="entry name" value="MCP_signal"/>
    <property type="match status" value="1"/>
</dbReference>
<accession>A0A0X4EXL9</accession>
<feature type="transmembrane region" description="Helical" evidence="6">
    <location>
        <begin position="194"/>
        <end position="213"/>
    </location>
</feature>
<dbReference type="PROSITE" id="PS50111">
    <property type="entry name" value="CHEMOTAXIS_TRANSDUC_2"/>
    <property type="match status" value="1"/>
</dbReference>
<evidence type="ECO:0000256" key="1">
    <source>
        <dbReference type="ARBA" id="ARBA00022481"/>
    </source>
</evidence>
<dbReference type="RefSeq" id="WP_059309945.1">
    <property type="nucleotide sequence ID" value="NZ_LRCR01000001.1"/>
</dbReference>
<evidence type="ECO:0000313" key="10">
    <source>
        <dbReference type="EMBL" id="KUQ86392.1"/>
    </source>
</evidence>
<dbReference type="OrthoDB" id="9812260at2"/>
<name>A0A0X4EXL9_9ENTR</name>
<feature type="domain" description="PAS" evidence="8">
    <location>
        <begin position="25"/>
        <end position="60"/>
    </location>
</feature>
<dbReference type="Proteomes" id="UP000064715">
    <property type="component" value="Unassembled WGS sequence"/>
</dbReference>
<dbReference type="SUPFAM" id="SSF58104">
    <property type="entry name" value="Methyl-accepting chemotaxis protein (MCP) signaling domain"/>
    <property type="match status" value="1"/>
</dbReference>
<evidence type="ECO:0000259" key="8">
    <source>
        <dbReference type="PROSITE" id="PS50112"/>
    </source>
</evidence>
<dbReference type="AlphaFoldDB" id="A0A0X4EXL9"/>
<dbReference type="CDD" id="cd00130">
    <property type="entry name" value="PAS"/>
    <property type="match status" value="1"/>
</dbReference>
<dbReference type="GO" id="GO:0004888">
    <property type="term" value="F:transmembrane signaling receptor activity"/>
    <property type="evidence" value="ECO:0007669"/>
    <property type="project" value="InterPro"/>
</dbReference>
<evidence type="ECO:0000256" key="5">
    <source>
        <dbReference type="PROSITE-ProRule" id="PRU00284"/>
    </source>
</evidence>
<evidence type="ECO:0000259" key="7">
    <source>
        <dbReference type="PROSITE" id="PS50111"/>
    </source>
</evidence>
<protein>
    <submittedName>
        <fullName evidence="10">Chemotaxis protein</fullName>
    </submittedName>
</protein>
<dbReference type="GO" id="GO:0007165">
    <property type="term" value="P:signal transduction"/>
    <property type="evidence" value="ECO:0007669"/>
    <property type="project" value="UniProtKB-KW"/>
</dbReference>
<gene>
    <name evidence="10" type="ORF">AWI28_06100</name>
</gene>
<feature type="domain" description="Methyl-accepting transducer" evidence="7">
    <location>
        <begin position="267"/>
        <end position="496"/>
    </location>
</feature>
<keyword evidence="2" id="KW-0145">Chemotaxis</keyword>
<organism evidence="10 11">
    <name type="scientific">Enterobacter genomosp. O</name>
    <dbReference type="NCBI Taxonomy" id="2364150"/>
    <lineage>
        <taxon>Bacteria</taxon>
        <taxon>Pseudomonadati</taxon>
        <taxon>Pseudomonadota</taxon>
        <taxon>Gammaproteobacteria</taxon>
        <taxon>Enterobacterales</taxon>
        <taxon>Enterobacteriaceae</taxon>
        <taxon>Enterobacter</taxon>
        <taxon>Enterobacter cloacae complex</taxon>
        <taxon>Enterobacter cloacae complex clade O</taxon>
    </lineage>
</organism>
<dbReference type="PANTHER" id="PTHR43531">
    <property type="entry name" value="PROTEIN ICFG"/>
    <property type="match status" value="1"/>
</dbReference>
<evidence type="ECO:0000256" key="3">
    <source>
        <dbReference type="ARBA" id="ARBA00023224"/>
    </source>
</evidence>
<keyword evidence="6" id="KW-0472">Membrane</keyword>
<evidence type="ECO:0000259" key="9">
    <source>
        <dbReference type="PROSITE" id="PS50885"/>
    </source>
</evidence>
<dbReference type="GO" id="GO:0005886">
    <property type="term" value="C:plasma membrane"/>
    <property type="evidence" value="ECO:0007669"/>
    <property type="project" value="TreeGrafter"/>
</dbReference>
<dbReference type="SUPFAM" id="SSF55785">
    <property type="entry name" value="PYP-like sensor domain (PAS domain)"/>
    <property type="match status" value="1"/>
</dbReference>
<dbReference type="PANTHER" id="PTHR43531:SF7">
    <property type="entry name" value="AEROTAXIS RECEPTOR"/>
    <property type="match status" value="1"/>
</dbReference>
<comment type="similarity">
    <text evidence="4">Belongs to the methyl-accepting chemotaxis (MCP) protein family.</text>
</comment>
<feature type="domain" description="HAMP" evidence="9">
    <location>
        <begin position="210"/>
        <end position="262"/>
    </location>
</feature>
<dbReference type="InterPro" id="IPR051310">
    <property type="entry name" value="MCP_chemotaxis"/>
</dbReference>
<dbReference type="Pfam" id="PF08447">
    <property type="entry name" value="PAS_3"/>
    <property type="match status" value="1"/>
</dbReference>
<dbReference type="Pfam" id="PF00015">
    <property type="entry name" value="MCPsignal"/>
    <property type="match status" value="1"/>
</dbReference>
<keyword evidence="3 5" id="KW-0807">Transducer</keyword>
<dbReference type="SMART" id="SM00283">
    <property type="entry name" value="MA"/>
    <property type="match status" value="1"/>
</dbReference>
<evidence type="ECO:0000256" key="6">
    <source>
        <dbReference type="SAM" id="Phobius"/>
    </source>
</evidence>
<dbReference type="GO" id="GO:0006935">
    <property type="term" value="P:chemotaxis"/>
    <property type="evidence" value="ECO:0007669"/>
    <property type="project" value="UniProtKB-KW"/>
</dbReference>
<keyword evidence="11" id="KW-1185">Reference proteome</keyword>
<dbReference type="Gene3D" id="3.30.450.20">
    <property type="entry name" value="PAS domain"/>
    <property type="match status" value="1"/>
</dbReference>
<dbReference type="PROSITE" id="PS50885">
    <property type="entry name" value="HAMP"/>
    <property type="match status" value="1"/>
</dbReference>
<dbReference type="InterPro" id="IPR000014">
    <property type="entry name" value="PAS"/>
</dbReference>
<sequence>MRRNTPVTQNEYLLNDGSTLMSTTDTESHITYANSAFIEASGYKEEHLLGEPHNLIRHPDMPAGAFGDMWFTLQQGETWTGMVKNRRQNGDHYWVRANVTPVWQDEILTGYISVRNIPSREEIAASEKLYEKVRNNELKHHRFYKGLLIRRGLFSFMSLFKRLSTGKRIHLGIAATALLSCLAIYLFSDSRVQAGSLVLLFIALACYLHAQIARPLKSIVQQMQRVVSGRKTTYYHFDRIDDIGLMMRLVNQSGLNLNSLVDDVGAQISGIGTISQQVAKEGAALQTRSEESADFLQQTASAVEEIASAVKQTAETAKEATEMADRTRASARCGEAMMKETIGMMQSVSQDNGQIVDIIGVIDRIAFQTNILALNAAVEAARAGEAGRGFAVVAAEVRNLAQHSATAAKEIKALIEKNVASVNAGVEKVEQTETQLTVMIENVLQVSSLIKEIGHATQEQTQALTLINASISRIGAMTHTNTGMVDNVTHAANHLTQRATRLQQAIAVFGG</sequence>
<keyword evidence="6" id="KW-1133">Transmembrane helix</keyword>
<dbReference type="InterPro" id="IPR004089">
    <property type="entry name" value="MCPsignal_dom"/>
</dbReference>
<dbReference type="InterPro" id="IPR003660">
    <property type="entry name" value="HAMP_dom"/>
</dbReference>
<dbReference type="InterPro" id="IPR035965">
    <property type="entry name" value="PAS-like_dom_sf"/>
</dbReference>
<dbReference type="Gene3D" id="1.10.287.950">
    <property type="entry name" value="Methyl-accepting chemotaxis protein"/>
    <property type="match status" value="1"/>
</dbReference>
<evidence type="ECO:0000256" key="4">
    <source>
        <dbReference type="ARBA" id="ARBA00029447"/>
    </source>
</evidence>
<dbReference type="PROSITE" id="PS50112">
    <property type="entry name" value="PAS"/>
    <property type="match status" value="1"/>
</dbReference>
<dbReference type="NCBIfam" id="TIGR00229">
    <property type="entry name" value="sensory_box"/>
    <property type="match status" value="1"/>
</dbReference>
<evidence type="ECO:0000313" key="11">
    <source>
        <dbReference type="Proteomes" id="UP000064715"/>
    </source>
</evidence>
<proteinExistence type="inferred from homology"/>
<keyword evidence="1" id="KW-0488">Methylation</keyword>
<dbReference type="InterPro" id="IPR013655">
    <property type="entry name" value="PAS_fold_3"/>
</dbReference>
<comment type="caution">
    <text evidence="10">The sequence shown here is derived from an EMBL/GenBank/DDBJ whole genome shotgun (WGS) entry which is preliminary data.</text>
</comment>
<feature type="transmembrane region" description="Helical" evidence="6">
    <location>
        <begin position="169"/>
        <end position="188"/>
    </location>
</feature>
<dbReference type="InterPro" id="IPR004090">
    <property type="entry name" value="Chemotax_Me-accpt_rcpt"/>
</dbReference>